<dbReference type="InterPro" id="IPR000630">
    <property type="entry name" value="Ribosomal_uS8"/>
</dbReference>
<protein>
    <recommendedName>
        <fullName evidence="12">Large ribosomal subunit protein uL14c</fullName>
    </recommendedName>
    <alternativeName>
        <fullName evidence="11">30S ribosomal protein S8, chloroplastic</fullName>
    </alternativeName>
    <alternativeName>
        <fullName evidence="10">Small ribosomal subunit protein uS8c</fullName>
    </alternativeName>
</protein>
<keyword evidence="5" id="KW-0934">Plastid</keyword>
<dbReference type="Pfam" id="PF00238">
    <property type="entry name" value="Ribosomal_L14"/>
    <property type="match status" value="1"/>
</dbReference>
<sequence length="256" mass="29420">MIQPQTHLNVADNSGARELMCIRIIGASNRRYAHIGDVIIVVIKEAVPNMPLERAEVVRAVIVRTCKELKRDNGMIIRYDDNAAVVIDQEGNPKGTRIFGAIARELRELNFTKIVSLAPEFIMGRDTIAEIITSIRNADMDRKRVVRIASTNITENIVQILLREGFIENVRKHRENNKYFLVLTLRHRRNRKRPYRNILNLKRISRPGLRIYSNYQRIPRILGGMGIVILPTSRGIMTDREARLEGIGGEILCYIW</sequence>
<dbReference type="CDD" id="cd00337">
    <property type="entry name" value="Ribosomal_uL14"/>
    <property type="match status" value="1"/>
</dbReference>
<dbReference type="InterPro" id="IPR005745">
    <property type="entry name" value="Ribosomal_uL14_bac-type"/>
</dbReference>
<dbReference type="Gene3D" id="3.30.1370.30">
    <property type="match status" value="1"/>
</dbReference>
<gene>
    <name evidence="14" type="ORF">H5410_064057</name>
</gene>
<evidence type="ECO:0000256" key="11">
    <source>
        <dbReference type="ARBA" id="ARBA00035516"/>
    </source>
</evidence>
<accession>A0A9J5W1B8</accession>
<dbReference type="SUPFAM" id="SSF56047">
    <property type="entry name" value="Ribosomal protein S8"/>
    <property type="match status" value="1"/>
</dbReference>
<organism evidence="14 15">
    <name type="scientific">Solanum commersonii</name>
    <name type="common">Commerson's wild potato</name>
    <name type="synonym">Commerson's nightshade</name>
    <dbReference type="NCBI Taxonomy" id="4109"/>
    <lineage>
        <taxon>Eukaryota</taxon>
        <taxon>Viridiplantae</taxon>
        <taxon>Streptophyta</taxon>
        <taxon>Embryophyta</taxon>
        <taxon>Tracheophyta</taxon>
        <taxon>Spermatophyta</taxon>
        <taxon>Magnoliopsida</taxon>
        <taxon>eudicotyledons</taxon>
        <taxon>Gunneridae</taxon>
        <taxon>Pentapetalae</taxon>
        <taxon>asterids</taxon>
        <taxon>lamiids</taxon>
        <taxon>Solanales</taxon>
        <taxon>Solanaceae</taxon>
        <taxon>Solanoideae</taxon>
        <taxon>Solaneae</taxon>
        <taxon>Solanum</taxon>
    </lineage>
</organism>
<evidence type="ECO:0000256" key="3">
    <source>
        <dbReference type="ARBA" id="ARBA00010745"/>
    </source>
</evidence>
<evidence type="ECO:0000256" key="12">
    <source>
        <dbReference type="ARBA" id="ARBA00068951"/>
    </source>
</evidence>
<dbReference type="GO" id="GO:0022625">
    <property type="term" value="C:cytosolic large ribosomal subunit"/>
    <property type="evidence" value="ECO:0007669"/>
    <property type="project" value="TreeGrafter"/>
</dbReference>
<keyword evidence="4" id="KW-0150">Chloroplast</keyword>
<evidence type="ECO:0000313" key="15">
    <source>
        <dbReference type="Proteomes" id="UP000824120"/>
    </source>
</evidence>
<comment type="similarity">
    <text evidence="3 13">Belongs to the universal ribosomal protein uL14 family.</text>
</comment>
<evidence type="ECO:0000256" key="9">
    <source>
        <dbReference type="ARBA" id="ARBA00023274"/>
    </source>
</evidence>
<keyword evidence="15" id="KW-1185">Reference proteome</keyword>
<keyword evidence="9 13" id="KW-0687">Ribonucleoprotein</keyword>
<dbReference type="InterPro" id="IPR036853">
    <property type="entry name" value="Ribosomal_uL14_sf"/>
</dbReference>
<dbReference type="FunFam" id="3.30.1370.30:FF:000004">
    <property type="entry name" value="30S ribosomal protein S8, chloroplastic"/>
    <property type="match status" value="1"/>
</dbReference>
<dbReference type="PROSITE" id="PS00049">
    <property type="entry name" value="RIBOSOMAL_L14"/>
    <property type="match status" value="1"/>
</dbReference>
<dbReference type="Gene3D" id="2.40.150.20">
    <property type="entry name" value="Ribosomal protein L14"/>
    <property type="match status" value="1"/>
</dbReference>
<dbReference type="GO" id="GO:0006412">
    <property type="term" value="P:translation"/>
    <property type="evidence" value="ECO:0007669"/>
    <property type="project" value="InterPro"/>
</dbReference>
<dbReference type="NCBIfam" id="NF001109">
    <property type="entry name" value="PRK00136.1"/>
    <property type="match status" value="1"/>
</dbReference>
<dbReference type="InterPro" id="IPR019972">
    <property type="entry name" value="Ribosomal_uL14_CS"/>
</dbReference>
<dbReference type="SMART" id="SM01374">
    <property type="entry name" value="Ribosomal_L14"/>
    <property type="match status" value="1"/>
</dbReference>
<dbReference type="AlphaFoldDB" id="A0A9J5W1B8"/>
<dbReference type="NCBIfam" id="TIGR01067">
    <property type="entry name" value="rplN_bact"/>
    <property type="match status" value="1"/>
</dbReference>
<dbReference type="Pfam" id="PF00410">
    <property type="entry name" value="Ribosomal_S8"/>
    <property type="match status" value="1"/>
</dbReference>
<evidence type="ECO:0000256" key="13">
    <source>
        <dbReference type="RuleBase" id="RU003949"/>
    </source>
</evidence>
<evidence type="ECO:0000256" key="6">
    <source>
        <dbReference type="ARBA" id="ARBA00022730"/>
    </source>
</evidence>
<dbReference type="HAMAP" id="MF_01302_B">
    <property type="entry name" value="Ribosomal_uS8_B"/>
    <property type="match status" value="1"/>
</dbReference>
<dbReference type="GO" id="GO:0009507">
    <property type="term" value="C:chloroplast"/>
    <property type="evidence" value="ECO:0007669"/>
    <property type="project" value="UniProtKB-SubCell"/>
</dbReference>
<keyword evidence="8 13" id="KW-0689">Ribosomal protein</keyword>
<dbReference type="OrthoDB" id="409928at2759"/>
<proteinExistence type="inferred from homology"/>
<comment type="similarity">
    <text evidence="2">Belongs to the universal ribosomal protein uS8 family.</text>
</comment>
<keyword evidence="6" id="KW-0699">rRNA-binding</keyword>
<dbReference type="PANTHER" id="PTHR11761:SF3">
    <property type="entry name" value="LARGE RIBOSOMAL SUBUNIT PROTEIN UL14M"/>
    <property type="match status" value="1"/>
</dbReference>
<dbReference type="EMBL" id="JACXVP010000020">
    <property type="protein sequence ID" value="KAG5568934.1"/>
    <property type="molecule type" value="Genomic_DNA"/>
</dbReference>
<dbReference type="InterPro" id="IPR000218">
    <property type="entry name" value="Ribosomal_uL14"/>
</dbReference>
<dbReference type="GO" id="GO:0003735">
    <property type="term" value="F:structural constituent of ribosome"/>
    <property type="evidence" value="ECO:0007669"/>
    <property type="project" value="InterPro"/>
</dbReference>
<dbReference type="FunFam" id="2.40.150.20:FF:000002">
    <property type="entry name" value="50S ribosomal protein L14, chloroplastic"/>
    <property type="match status" value="1"/>
</dbReference>
<dbReference type="Proteomes" id="UP000824120">
    <property type="component" value="Unassembled WGS sequence"/>
</dbReference>
<evidence type="ECO:0000256" key="2">
    <source>
        <dbReference type="ARBA" id="ARBA00006471"/>
    </source>
</evidence>
<dbReference type="PANTHER" id="PTHR11761">
    <property type="entry name" value="50S/60S RIBOSOMAL PROTEIN L14/L23"/>
    <property type="match status" value="1"/>
</dbReference>
<dbReference type="SUPFAM" id="SSF50193">
    <property type="entry name" value="Ribosomal protein L14"/>
    <property type="match status" value="1"/>
</dbReference>
<reference evidence="14" key="1">
    <citation type="submission" date="2020-09" db="EMBL/GenBank/DDBJ databases">
        <title>De no assembly of potato wild relative species, Solanum commersonii.</title>
        <authorList>
            <person name="Cho K."/>
        </authorList>
    </citation>
    <scope>NUCLEOTIDE SEQUENCE</scope>
    <source>
        <strain evidence="14">LZ3.2</strain>
        <tissue evidence="14">Leaf</tissue>
    </source>
</reference>
<evidence type="ECO:0000256" key="1">
    <source>
        <dbReference type="ARBA" id="ARBA00004229"/>
    </source>
</evidence>
<name>A0A9J5W1B8_SOLCO</name>
<evidence type="ECO:0000256" key="4">
    <source>
        <dbReference type="ARBA" id="ARBA00022528"/>
    </source>
</evidence>
<evidence type="ECO:0000256" key="10">
    <source>
        <dbReference type="ARBA" id="ARBA00035153"/>
    </source>
</evidence>
<dbReference type="FunFam" id="3.30.1490.10:FF:000001">
    <property type="entry name" value="30S ribosomal protein S8"/>
    <property type="match status" value="1"/>
</dbReference>
<evidence type="ECO:0000256" key="7">
    <source>
        <dbReference type="ARBA" id="ARBA00022884"/>
    </source>
</evidence>
<comment type="caution">
    <text evidence="14">The sequence shown here is derived from an EMBL/GenBank/DDBJ whole genome shotgun (WGS) entry which is preliminary data.</text>
</comment>
<dbReference type="GO" id="GO:0070180">
    <property type="term" value="F:large ribosomal subunit rRNA binding"/>
    <property type="evidence" value="ECO:0007669"/>
    <property type="project" value="TreeGrafter"/>
</dbReference>
<evidence type="ECO:0000256" key="8">
    <source>
        <dbReference type="ARBA" id="ARBA00022980"/>
    </source>
</evidence>
<comment type="subcellular location">
    <subcellularLocation>
        <location evidence="1">Plastid</location>
        <location evidence="1">Chloroplast</location>
    </subcellularLocation>
</comment>
<dbReference type="InterPro" id="IPR035987">
    <property type="entry name" value="Ribosomal_uS8_sf"/>
</dbReference>
<dbReference type="HAMAP" id="MF_01367">
    <property type="entry name" value="Ribosomal_uL14"/>
    <property type="match status" value="1"/>
</dbReference>
<keyword evidence="7" id="KW-0694">RNA-binding</keyword>
<dbReference type="Gene3D" id="3.30.1490.10">
    <property type="match status" value="1"/>
</dbReference>
<evidence type="ECO:0000256" key="5">
    <source>
        <dbReference type="ARBA" id="ARBA00022640"/>
    </source>
</evidence>
<evidence type="ECO:0000313" key="14">
    <source>
        <dbReference type="EMBL" id="KAG5568934.1"/>
    </source>
</evidence>